<dbReference type="PROSITE" id="PS51352">
    <property type="entry name" value="THIOREDOXIN_2"/>
    <property type="match status" value="1"/>
</dbReference>
<evidence type="ECO:0000256" key="1">
    <source>
        <dbReference type="SAM" id="MobiDB-lite"/>
    </source>
</evidence>
<name>A0A9D1R953_9FIRM</name>
<dbReference type="Proteomes" id="UP000824263">
    <property type="component" value="Unassembled WGS sequence"/>
</dbReference>
<dbReference type="InterPro" id="IPR036249">
    <property type="entry name" value="Thioredoxin-like_sf"/>
</dbReference>
<dbReference type="PROSITE" id="PS51257">
    <property type="entry name" value="PROKAR_LIPOPROTEIN"/>
    <property type="match status" value="1"/>
</dbReference>
<evidence type="ECO:0000313" key="4">
    <source>
        <dbReference type="EMBL" id="HIW83150.1"/>
    </source>
</evidence>
<feature type="signal peptide" evidence="2">
    <location>
        <begin position="1"/>
        <end position="24"/>
    </location>
</feature>
<evidence type="ECO:0000313" key="5">
    <source>
        <dbReference type="Proteomes" id="UP000824263"/>
    </source>
</evidence>
<dbReference type="Gene3D" id="3.40.30.10">
    <property type="entry name" value="Glutaredoxin"/>
    <property type="match status" value="1"/>
</dbReference>
<dbReference type="InterPro" id="IPR013766">
    <property type="entry name" value="Thioredoxin_domain"/>
</dbReference>
<feature type="region of interest" description="Disordered" evidence="1">
    <location>
        <begin position="29"/>
        <end position="49"/>
    </location>
</feature>
<dbReference type="AlphaFoldDB" id="A0A9D1R953"/>
<dbReference type="SUPFAM" id="SSF52833">
    <property type="entry name" value="Thioredoxin-like"/>
    <property type="match status" value="1"/>
</dbReference>
<reference evidence="4" key="1">
    <citation type="journal article" date="2021" name="PeerJ">
        <title>Extensive microbial diversity within the chicken gut microbiome revealed by metagenomics and culture.</title>
        <authorList>
            <person name="Gilroy R."/>
            <person name="Ravi A."/>
            <person name="Getino M."/>
            <person name="Pursley I."/>
            <person name="Horton D.L."/>
            <person name="Alikhan N.F."/>
            <person name="Baker D."/>
            <person name="Gharbi K."/>
            <person name="Hall N."/>
            <person name="Watson M."/>
            <person name="Adriaenssens E.M."/>
            <person name="Foster-Nyarko E."/>
            <person name="Jarju S."/>
            <person name="Secka A."/>
            <person name="Antonio M."/>
            <person name="Oren A."/>
            <person name="Chaudhuri R.R."/>
            <person name="La Ragione R."/>
            <person name="Hildebrand F."/>
            <person name="Pallen M.J."/>
        </authorList>
    </citation>
    <scope>NUCLEOTIDE SEQUENCE</scope>
    <source>
        <strain evidence="4">ChiSxjej1B13-11762</strain>
    </source>
</reference>
<gene>
    <name evidence="4" type="ORF">H9873_02345</name>
</gene>
<proteinExistence type="predicted"/>
<sequence length="199" mass="21141">MDMKKIRILAVLALSLGLLLSACASEEEGDTGAMGTGGGEEQEASQDDAEEGYGKIFGDFETVTFTGDTLTQDVFGEAELSMVNIWATYCGPCIQEMPHLAQLSEEYAGQGVQILGLISDVTEPGDETAAQIIEETGAGYMHFLPSAELQSGVLSLVSAVPTTIFVDREGNMVGQGYAGAMSKEDWAKIIEEKLGEVQQ</sequence>
<reference evidence="4" key="2">
    <citation type="submission" date="2021-04" db="EMBL/GenBank/DDBJ databases">
        <authorList>
            <person name="Gilroy R."/>
        </authorList>
    </citation>
    <scope>NUCLEOTIDE SEQUENCE</scope>
    <source>
        <strain evidence="4">ChiSxjej1B13-11762</strain>
    </source>
</reference>
<organism evidence="4 5">
    <name type="scientific">Candidatus Dorea gallistercoris</name>
    <dbReference type="NCBI Taxonomy" id="2838542"/>
    <lineage>
        <taxon>Bacteria</taxon>
        <taxon>Bacillati</taxon>
        <taxon>Bacillota</taxon>
        <taxon>Clostridia</taxon>
        <taxon>Lachnospirales</taxon>
        <taxon>Lachnospiraceae</taxon>
        <taxon>Dorea</taxon>
    </lineage>
</organism>
<comment type="caution">
    <text evidence="4">The sequence shown here is derived from an EMBL/GenBank/DDBJ whole genome shotgun (WGS) entry which is preliminary data.</text>
</comment>
<dbReference type="GO" id="GO:0016491">
    <property type="term" value="F:oxidoreductase activity"/>
    <property type="evidence" value="ECO:0007669"/>
    <property type="project" value="InterPro"/>
</dbReference>
<protein>
    <submittedName>
        <fullName evidence="4">TlpA family protein disulfide reductase</fullName>
    </submittedName>
</protein>
<feature type="chain" id="PRO_5039038445" evidence="2">
    <location>
        <begin position="25"/>
        <end position="199"/>
    </location>
</feature>
<evidence type="ECO:0000259" key="3">
    <source>
        <dbReference type="PROSITE" id="PS51352"/>
    </source>
</evidence>
<feature type="domain" description="Thioredoxin" evidence="3">
    <location>
        <begin position="51"/>
        <end position="195"/>
    </location>
</feature>
<dbReference type="PANTHER" id="PTHR42852:SF13">
    <property type="entry name" value="PROTEIN DIPZ"/>
    <property type="match status" value="1"/>
</dbReference>
<evidence type="ECO:0000256" key="2">
    <source>
        <dbReference type="SAM" id="SignalP"/>
    </source>
</evidence>
<feature type="compositionally biased region" description="Acidic residues" evidence="1">
    <location>
        <begin position="40"/>
        <end position="49"/>
    </location>
</feature>
<dbReference type="InterPro" id="IPR050553">
    <property type="entry name" value="Thioredoxin_ResA/DsbE_sf"/>
</dbReference>
<dbReference type="EMBL" id="DXGF01000041">
    <property type="protein sequence ID" value="HIW83150.1"/>
    <property type="molecule type" value="Genomic_DNA"/>
</dbReference>
<dbReference type="Pfam" id="PF08534">
    <property type="entry name" value="Redoxin"/>
    <property type="match status" value="1"/>
</dbReference>
<keyword evidence="2" id="KW-0732">Signal</keyword>
<dbReference type="CDD" id="cd02966">
    <property type="entry name" value="TlpA_like_family"/>
    <property type="match status" value="1"/>
</dbReference>
<accession>A0A9D1R953</accession>
<dbReference type="InterPro" id="IPR013740">
    <property type="entry name" value="Redoxin"/>
</dbReference>
<dbReference type="PANTHER" id="PTHR42852">
    <property type="entry name" value="THIOL:DISULFIDE INTERCHANGE PROTEIN DSBE"/>
    <property type="match status" value="1"/>
</dbReference>